<feature type="transmembrane region" description="Helical" evidence="1">
    <location>
        <begin position="110"/>
        <end position="128"/>
    </location>
</feature>
<gene>
    <name evidence="2" type="ORF">OG913_21700</name>
</gene>
<keyword evidence="1" id="KW-0472">Membrane</keyword>
<dbReference type="RefSeq" id="WP_328708334.1">
    <property type="nucleotide sequence ID" value="NZ_CP108085.1"/>
</dbReference>
<evidence type="ECO:0000313" key="3">
    <source>
        <dbReference type="Proteomes" id="UP001432011"/>
    </source>
</evidence>
<feature type="transmembrane region" description="Helical" evidence="1">
    <location>
        <begin position="44"/>
        <end position="77"/>
    </location>
</feature>
<accession>A0ABZ1SH04</accession>
<dbReference type="Proteomes" id="UP001432011">
    <property type="component" value="Chromosome"/>
</dbReference>
<dbReference type="EMBL" id="CP108085">
    <property type="protein sequence ID" value="WUP72056.1"/>
    <property type="molecule type" value="Genomic_DNA"/>
</dbReference>
<keyword evidence="1" id="KW-1133">Transmembrane helix</keyword>
<organism evidence="2 3">
    <name type="scientific">Microbispora hainanensis</name>
    <dbReference type="NCBI Taxonomy" id="568844"/>
    <lineage>
        <taxon>Bacteria</taxon>
        <taxon>Bacillati</taxon>
        <taxon>Actinomycetota</taxon>
        <taxon>Actinomycetes</taxon>
        <taxon>Streptosporangiales</taxon>
        <taxon>Streptosporangiaceae</taxon>
        <taxon>Microbispora</taxon>
    </lineage>
</organism>
<keyword evidence="3" id="KW-1185">Reference proteome</keyword>
<feature type="transmembrane region" description="Helical" evidence="1">
    <location>
        <begin position="84"/>
        <end position="104"/>
    </location>
</feature>
<keyword evidence="1" id="KW-0812">Transmembrane</keyword>
<evidence type="ECO:0000313" key="2">
    <source>
        <dbReference type="EMBL" id="WUP72056.1"/>
    </source>
</evidence>
<reference evidence="2" key="1">
    <citation type="submission" date="2022-10" db="EMBL/GenBank/DDBJ databases">
        <title>The complete genomes of actinobacterial strains from the NBC collection.</title>
        <authorList>
            <person name="Joergensen T.S."/>
            <person name="Alvarez Arevalo M."/>
            <person name="Sterndorff E.B."/>
            <person name="Faurdal D."/>
            <person name="Vuksanovic O."/>
            <person name="Mourched A.-S."/>
            <person name="Charusanti P."/>
            <person name="Shaw S."/>
            <person name="Blin K."/>
            <person name="Weber T."/>
        </authorList>
    </citation>
    <scope>NUCLEOTIDE SEQUENCE</scope>
    <source>
        <strain evidence="2">NBC_00254</strain>
    </source>
</reference>
<sequence>MRLERVIVVVVLAALASVYVIAGAPIALAVLGVQVLYLLKVRTWWLLAVQAVLVYTATVAGGVSTGILGFLAGALLLTRAHRDTARVLASFVVASAALIDAARGGATADATITVVLISLVVFGLTRLVHRAEAFSGCETE</sequence>
<evidence type="ECO:0000256" key="1">
    <source>
        <dbReference type="SAM" id="Phobius"/>
    </source>
</evidence>
<feature type="transmembrane region" description="Helical" evidence="1">
    <location>
        <begin position="7"/>
        <end position="38"/>
    </location>
</feature>
<proteinExistence type="predicted"/>
<protein>
    <submittedName>
        <fullName evidence="2">Uncharacterized protein</fullName>
    </submittedName>
</protein>
<name>A0ABZ1SH04_9ACTN</name>